<proteinExistence type="predicted"/>
<comment type="caution">
    <text evidence="2">The sequence shown here is derived from an EMBL/GenBank/DDBJ whole genome shotgun (WGS) entry which is preliminary data.</text>
</comment>
<dbReference type="Pfam" id="PF13433">
    <property type="entry name" value="Peripla_BP_5"/>
    <property type="match status" value="1"/>
</dbReference>
<dbReference type="Proteomes" id="UP000239724">
    <property type="component" value="Unassembled WGS sequence"/>
</dbReference>
<dbReference type="AlphaFoldDB" id="A0A2S6NGV6"/>
<dbReference type="InterPro" id="IPR039570">
    <property type="entry name" value="AmiC_PBP1"/>
</dbReference>
<dbReference type="Gene3D" id="3.40.50.2300">
    <property type="match status" value="2"/>
</dbReference>
<dbReference type="PANTHER" id="PTHR47628">
    <property type="match status" value="1"/>
</dbReference>
<gene>
    <name evidence="2" type="ORF">CCS01_13060</name>
</gene>
<dbReference type="GO" id="GO:0033218">
    <property type="term" value="F:amide binding"/>
    <property type="evidence" value="ECO:0007669"/>
    <property type="project" value="InterPro"/>
</dbReference>
<protein>
    <recommendedName>
        <fullName evidence="4">N-acetylmuramoyl-L-alanine amidase</fullName>
    </recommendedName>
</protein>
<dbReference type="SUPFAM" id="SSF53822">
    <property type="entry name" value="Periplasmic binding protein-like I"/>
    <property type="match status" value="1"/>
</dbReference>
<name>A0A2S6NGV6_RHOGL</name>
<evidence type="ECO:0000256" key="1">
    <source>
        <dbReference type="SAM" id="MobiDB-lite"/>
    </source>
</evidence>
<dbReference type="RefSeq" id="WP_104519291.1">
    <property type="nucleotide sequence ID" value="NZ_NHRY01000136.1"/>
</dbReference>
<evidence type="ECO:0000313" key="2">
    <source>
        <dbReference type="EMBL" id="PPQ33872.1"/>
    </source>
</evidence>
<keyword evidence="3" id="KW-1185">Reference proteome</keyword>
<evidence type="ECO:0008006" key="4">
    <source>
        <dbReference type="Google" id="ProtNLM"/>
    </source>
</evidence>
<feature type="region of interest" description="Disordered" evidence="1">
    <location>
        <begin position="376"/>
        <end position="397"/>
    </location>
</feature>
<dbReference type="EMBL" id="NHRY01000136">
    <property type="protein sequence ID" value="PPQ33872.1"/>
    <property type="molecule type" value="Genomic_DNA"/>
</dbReference>
<accession>A0A2S6NGV6</accession>
<dbReference type="InterPro" id="IPR028082">
    <property type="entry name" value="Peripla_BP_I"/>
</dbReference>
<dbReference type="PANTHER" id="PTHR47628:SF1">
    <property type="entry name" value="ALIPHATIC AMIDASE EXPRESSION-REGULATING PROTEIN"/>
    <property type="match status" value="1"/>
</dbReference>
<sequence>MDRNKQPQRIKVGLLYSQSGFYGVVGREMLKGALLGIQQINATATDFLLEPLVVDPGGDPARYYQCCESMLQKDKVCHFIGCYTSAARRQVLPLIEAANALLWHAARYEGFESSDNVIYVGAAPNQHIVPLAHHMIRHISAEAYCVGSNYIWTWETTRVLQEMVSAAGGRLLAERLVPLGDLGMDFIIAEIVRLRPPVIFNTLVGDSAYSFFRAYHRARLRVNLPPVLSCSLCEPELHLIGPQAAAGHITCSPYFATLHNDWNRMFVERYRAAFGPAAVPFADAESSYVCAMLLGRAIQTAGTPDAAAVRKAVSADRFDAPQGPIRIDAESNHCFVTPRLARSTTAGTFDVFWQAPQPVKPDPFLVWLDTDQAPLSYKRPRQQETPRGTVPHLRVVK</sequence>
<evidence type="ECO:0000313" key="3">
    <source>
        <dbReference type="Proteomes" id="UP000239724"/>
    </source>
</evidence>
<organism evidence="2 3">
    <name type="scientific">Rhodopila globiformis</name>
    <name type="common">Rhodopseudomonas globiformis</name>
    <dbReference type="NCBI Taxonomy" id="1071"/>
    <lineage>
        <taxon>Bacteria</taxon>
        <taxon>Pseudomonadati</taxon>
        <taxon>Pseudomonadota</taxon>
        <taxon>Alphaproteobacteria</taxon>
        <taxon>Acetobacterales</taxon>
        <taxon>Acetobacteraceae</taxon>
        <taxon>Rhodopila</taxon>
    </lineage>
</organism>
<dbReference type="OrthoDB" id="9802022at2"/>
<dbReference type="CDD" id="cd06357">
    <property type="entry name" value="PBP1_AmiC"/>
    <property type="match status" value="1"/>
</dbReference>
<reference evidence="2 3" key="1">
    <citation type="journal article" date="2018" name="Arch. Microbiol.">
        <title>New insights into the metabolic potential of the phototrophic purple bacterium Rhodopila globiformis DSM 161(T) from its draft genome sequence and evidence for a vanadium-dependent nitrogenase.</title>
        <authorList>
            <person name="Imhoff J.F."/>
            <person name="Rahn T."/>
            <person name="Kunzel S."/>
            <person name="Neulinger S.C."/>
        </authorList>
    </citation>
    <scope>NUCLEOTIDE SEQUENCE [LARGE SCALE GENOMIC DNA]</scope>
    <source>
        <strain evidence="2 3">DSM 161</strain>
    </source>
</reference>